<protein>
    <submittedName>
        <fullName evidence="1">Uncharacterized protein</fullName>
    </submittedName>
</protein>
<dbReference type="Proteomes" id="UP000008367">
    <property type="component" value="Unassembled WGS sequence"/>
</dbReference>
<sequence>MLTLGKELFVFIKNSARTDAISDRFFDEMFIFTPLRLKASFT</sequence>
<evidence type="ECO:0000313" key="1">
    <source>
        <dbReference type="EMBL" id="EKM28213.1"/>
    </source>
</evidence>
<proteinExistence type="predicted"/>
<reference evidence="1 2" key="1">
    <citation type="submission" date="2012-10" db="EMBL/GenBank/DDBJ databases">
        <title>Genome sequence of Vibrio Cholerae HENC-02.</title>
        <authorList>
            <person name="Eppinger M."/>
            <person name="Hasan N.A."/>
            <person name="Sengamalay N."/>
            <person name="Hine E."/>
            <person name="Su Q."/>
            <person name="Daugherty S.C."/>
            <person name="Young S."/>
            <person name="Sadzewicz L."/>
            <person name="Tallon L."/>
            <person name="Cebula T.A."/>
            <person name="Ravel J."/>
            <person name="Colwell R.R."/>
        </authorList>
    </citation>
    <scope>NUCLEOTIDE SEQUENCE [LARGE SCALE GENOMIC DNA]</scope>
    <source>
        <strain evidence="1 2">HENC-02</strain>
    </source>
</reference>
<comment type="caution">
    <text evidence="1">The sequence shown here is derived from an EMBL/GenBank/DDBJ whole genome shotgun (WGS) entry which is preliminary data.</text>
</comment>
<accession>A0A454CP81</accession>
<dbReference type="EMBL" id="AJSR01002628">
    <property type="protein sequence ID" value="EKM28213.1"/>
    <property type="molecule type" value="Genomic_DNA"/>
</dbReference>
<organism evidence="1 2">
    <name type="scientific">Vibrio harveyi</name>
    <name type="common">Beneckea harveyi</name>
    <dbReference type="NCBI Taxonomy" id="669"/>
    <lineage>
        <taxon>Bacteria</taxon>
        <taxon>Pseudomonadati</taxon>
        <taxon>Pseudomonadota</taxon>
        <taxon>Gammaproteobacteria</taxon>
        <taxon>Vibrionales</taxon>
        <taxon>Vibrionaceae</taxon>
        <taxon>Vibrio</taxon>
    </lineage>
</organism>
<gene>
    <name evidence="1" type="ORF">VCHENC02_5860</name>
</gene>
<evidence type="ECO:0000313" key="2">
    <source>
        <dbReference type="Proteomes" id="UP000008367"/>
    </source>
</evidence>
<dbReference type="AlphaFoldDB" id="A0A454CP81"/>
<name>A0A454CP81_VIBHA</name>